<dbReference type="AlphaFoldDB" id="A0A4Z2FC50"/>
<sequence length="68" mass="7349">MAQEEEVNIKTEPLTLWDRLCWTTSSVSSSPPPPRAGRLLHPPVPFYPSPVGTASQSGRARPSLCCTG</sequence>
<keyword evidence="2" id="KW-1185">Reference proteome</keyword>
<evidence type="ECO:0000313" key="1">
    <source>
        <dbReference type="EMBL" id="TNN38485.1"/>
    </source>
</evidence>
<organism evidence="1 2">
    <name type="scientific">Liparis tanakae</name>
    <name type="common">Tanaka's snailfish</name>
    <dbReference type="NCBI Taxonomy" id="230148"/>
    <lineage>
        <taxon>Eukaryota</taxon>
        <taxon>Metazoa</taxon>
        <taxon>Chordata</taxon>
        <taxon>Craniata</taxon>
        <taxon>Vertebrata</taxon>
        <taxon>Euteleostomi</taxon>
        <taxon>Actinopterygii</taxon>
        <taxon>Neopterygii</taxon>
        <taxon>Teleostei</taxon>
        <taxon>Neoteleostei</taxon>
        <taxon>Acanthomorphata</taxon>
        <taxon>Eupercaria</taxon>
        <taxon>Perciformes</taxon>
        <taxon>Cottioidei</taxon>
        <taxon>Cottales</taxon>
        <taxon>Liparidae</taxon>
        <taxon>Liparis</taxon>
    </lineage>
</organism>
<protein>
    <submittedName>
        <fullName evidence="1">Uncharacterized protein</fullName>
    </submittedName>
</protein>
<reference evidence="1 2" key="1">
    <citation type="submission" date="2019-03" db="EMBL/GenBank/DDBJ databases">
        <title>First draft genome of Liparis tanakae, snailfish: a comprehensive survey of snailfish specific genes.</title>
        <authorList>
            <person name="Kim W."/>
            <person name="Song I."/>
            <person name="Jeong J.-H."/>
            <person name="Kim D."/>
            <person name="Kim S."/>
            <person name="Ryu S."/>
            <person name="Song J.Y."/>
            <person name="Lee S.K."/>
        </authorList>
    </citation>
    <scope>NUCLEOTIDE SEQUENCE [LARGE SCALE GENOMIC DNA]</scope>
    <source>
        <tissue evidence="1">Muscle</tissue>
    </source>
</reference>
<comment type="caution">
    <text evidence="1">The sequence shown here is derived from an EMBL/GenBank/DDBJ whole genome shotgun (WGS) entry which is preliminary data.</text>
</comment>
<evidence type="ECO:0000313" key="2">
    <source>
        <dbReference type="Proteomes" id="UP000314294"/>
    </source>
</evidence>
<accession>A0A4Z2FC50</accession>
<proteinExistence type="predicted"/>
<gene>
    <name evidence="1" type="ORF">EYF80_051353</name>
</gene>
<name>A0A4Z2FC50_9TELE</name>
<dbReference type="EMBL" id="SRLO01001368">
    <property type="protein sequence ID" value="TNN38485.1"/>
    <property type="molecule type" value="Genomic_DNA"/>
</dbReference>
<dbReference type="Proteomes" id="UP000314294">
    <property type="component" value="Unassembled WGS sequence"/>
</dbReference>